<protein>
    <submittedName>
        <fullName evidence="1">Uncharacterized protein</fullName>
    </submittedName>
</protein>
<evidence type="ECO:0000313" key="1">
    <source>
        <dbReference type="EMBL" id="MBW0497781.1"/>
    </source>
</evidence>
<evidence type="ECO:0000313" key="2">
    <source>
        <dbReference type="Proteomes" id="UP000765509"/>
    </source>
</evidence>
<accession>A0A9Q3DC78</accession>
<dbReference type="EMBL" id="AVOT02014372">
    <property type="protein sequence ID" value="MBW0497781.1"/>
    <property type="molecule type" value="Genomic_DNA"/>
</dbReference>
<reference evidence="1" key="1">
    <citation type="submission" date="2021-03" db="EMBL/GenBank/DDBJ databases">
        <title>Draft genome sequence of rust myrtle Austropuccinia psidii MF-1, a brazilian biotype.</title>
        <authorList>
            <person name="Quecine M.C."/>
            <person name="Pachon D.M.R."/>
            <person name="Bonatelli M.L."/>
            <person name="Correr F.H."/>
            <person name="Franceschini L.M."/>
            <person name="Leite T.F."/>
            <person name="Margarido G.R.A."/>
            <person name="Almeida C.A."/>
            <person name="Ferrarezi J.A."/>
            <person name="Labate C.A."/>
        </authorList>
    </citation>
    <scope>NUCLEOTIDE SEQUENCE</scope>
    <source>
        <strain evidence="1">MF-1</strain>
    </source>
</reference>
<proteinExistence type="predicted"/>
<dbReference type="OrthoDB" id="2517660at2759"/>
<dbReference type="AlphaFoldDB" id="A0A9Q3DC78"/>
<organism evidence="1 2">
    <name type="scientific">Austropuccinia psidii MF-1</name>
    <dbReference type="NCBI Taxonomy" id="1389203"/>
    <lineage>
        <taxon>Eukaryota</taxon>
        <taxon>Fungi</taxon>
        <taxon>Dikarya</taxon>
        <taxon>Basidiomycota</taxon>
        <taxon>Pucciniomycotina</taxon>
        <taxon>Pucciniomycetes</taxon>
        <taxon>Pucciniales</taxon>
        <taxon>Sphaerophragmiaceae</taxon>
        <taxon>Austropuccinia</taxon>
    </lineage>
</organism>
<sequence length="180" mass="20690">MSDSMINMKISRNCGVELENDIKCECVEPCSTEDYINSMEDIMGRARNGKTCTRNPIESKIFPENYRKDIRPERPVLKIHKCGSTSHLAKTCSKKTKINEFQVIEEVQCAEEKKEYNQYCAVSEDIPAGDYPIENIKAFFEVTEVHTHLPQYSEACYNLTNIEEDRICNTKPNRGKGYTT</sequence>
<dbReference type="Proteomes" id="UP000765509">
    <property type="component" value="Unassembled WGS sequence"/>
</dbReference>
<gene>
    <name evidence="1" type="ORF">O181_037496</name>
</gene>
<comment type="caution">
    <text evidence="1">The sequence shown here is derived from an EMBL/GenBank/DDBJ whole genome shotgun (WGS) entry which is preliminary data.</text>
</comment>
<name>A0A9Q3DC78_9BASI</name>
<keyword evidence="2" id="KW-1185">Reference proteome</keyword>